<dbReference type="InterPro" id="IPR011990">
    <property type="entry name" value="TPR-like_helical_dom_sf"/>
</dbReference>
<dbReference type="PANTHER" id="PTHR46540">
    <property type="entry name" value="TETRATRICOPEPTIDE REPEAT PROTEIN 12"/>
    <property type="match status" value="1"/>
</dbReference>
<dbReference type="GO" id="GO:0007288">
    <property type="term" value="P:sperm axoneme assembly"/>
    <property type="evidence" value="ECO:0007669"/>
    <property type="project" value="TreeGrafter"/>
</dbReference>
<dbReference type="SMART" id="SM00028">
    <property type="entry name" value="TPR"/>
    <property type="match status" value="3"/>
</dbReference>
<dbReference type="EMBL" id="CAIIXF020000010">
    <property type="protein sequence ID" value="CAH1796467.1"/>
    <property type="molecule type" value="Genomic_DNA"/>
</dbReference>
<gene>
    <name evidence="1" type="ORF">OFUS_LOCUS20873</name>
</gene>
<keyword evidence="2" id="KW-1185">Reference proteome</keyword>
<feature type="non-terminal residue" evidence="1">
    <location>
        <position position="1"/>
    </location>
</feature>
<dbReference type="InterPro" id="IPR011989">
    <property type="entry name" value="ARM-like"/>
</dbReference>
<dbReference type="Gene3D" id="1.25.40.10">
    <property type="entry name" value="Tetratricopeptide repeat domain"/>
    <property type="match status" value="1"/>
</dbReference>
<comment type="caution">
    <text evidence="1">The sequence shown here is derived from an EMBL/GenBank/DDBJ whole genome shotgun (WGS) entry which is preliminary data.</text>
</comment>
<dbReference type="InterPro" id="IPR043195">
    <property type="entry name" value="TTC12"/>
</dbReference>
<protein>
    <submittedName>
        <fullName evidence="1">Uncharacterized protein</fullName>
    </submittedName>
</protein>
<dbReference type="GO" id="GO:0005737">
    <property type="term" value="C:cytoplasm"/>
    <property type="evidence" value="ECO:0007669"/>
    <property type="project" value="TreeGrafter"/>
</dbReference>
<reference evidence="1" key="1">
    <citation type="submission" date="2022-03" db="EMBL/GenBank/DDBJ databases">
        <authorList>
            <person name="Martin C."/>
        </authorList>
    </citation>
    <scope>NUCLEOTIDE SEQUENCE</scope>
</reference>
<dbReference type="GO" id="GO:0070286">
    <property type="term" value="P:axonemal dynein complex assembly"/>
    <property type="evidence" value="ECO:0007669"/>
    <property type="project" value="TreeGrafter"/>
</dbReference>
<dbReference type="OrthoDB" id="629492at2759"/>
<sequence>ADEGKGLNDFLSKVDQIEKLVKGLNAEDDEERKAAFQDSDAFLAEHLPPSERSKTGKAAFDRTLINKSAGDGMSPQDSEQPTCQDEMMKVLEADAADRYNRRQVAKKEADELKEKGNVEFKNGNYEGAIEWYTKGLDVLKDTIALWTNRAQANIKLGRYKEALHDCEWALKVDEMCLKAYVHQGKANLGLKQYDQAIESYNNIKRIDKKKENMVKGYINEVELARASMQHEEAAKASFQSGNLGAKGVVELLEKLIKPGEMAIYYAGGCRLLGSLLTDTDNRTLFRTHGGLSLTESHPTIQRCFNARVQSLSGEGLDLCAAIVELIQAACTDNEENQKQIVVVPGISDSMVAWLECTVKGTVAIKTHITHFLHTISQTDTGRVAIIKNFDLSRLLGTLFGLVNLGDKVALSAVALLNNLALEKAFKSQIRGNIEEDVLPAFEQLMITGTNISLLPCVISTVTNLCGDVTIRKKVGHRRETWSACCNVLAKYTPTVSAEKDEEIIYSILGLLINMTTEKYDAMQTFTRHLCENCCKLVQCDTSRIYERSYAVLSHILPSNKEAVTMAMEHNIMTKILEHLQMYSPESAIVKHCARCLPACTQLSPNAVNTIVNTKKGLGTVVGLLKPNDEAIQGNAALCLTHCTQTPGVASKLTKTSIIKHLLILARDGRRPELQQNCAILLAKLAQADTRHLETLRELHGIEILADCMKFIK</sequence>
<dbReference type="PROSITE" id="PS50005">
    <property type="entry name" value="TPR"/>
    <property type="match status" value="1"/>
</dbReference>
<dbReference type="GO" id="GO:0005813">
    <property type="term" value="C:centrosome"/>
    <property type="evidence" value="ECO:0007669"/>
    <property type="project" value="TreeGrafter"/>
</dbReference>
<dbReference type="Proteomes" id="UP000749559">
    <property type="component" value="Unassembled WGS sequence"/>
</dbReference>
<organism evidence="1 2">
    <name type="scientific">Owenia fusiformis</name>
    <name type="common">Polychaete worm</name>
    <dbReference type="NCBI Taxonomy" id="6347"/>
    <lineage>
        <taxon>Eukaryota</taxon>
        <taxon>Metazoa</taxon>
        <taxon>Spiralia</taxon>
        <taxon>Lophotrochozoa</taxon>
        <taxon>Annelida</taxon>
        <taxon>Polychaeta</taxon>
        <taxon>Sedentaria</taxon>
        <taxon>Canalipalpata</taxon>
        <taxon>Sabellida</taxon>
        <taxon>Oweniida</taxon>
        <taxon>Oweniidae</taxon>
        <taxon>Owenia</taxon>
    </lineage>
</organism>
<evidence type="ECO:0000313" key="2">
    <source>
        <dbReference type="Proteomes" id="UP000749559"/>
    </source>
</evidence>
<dbReference type="SUPFAM" id="SSF48371">
    <property type="entry name" value="ARM repeat"/>
    <property type="match status" value="1"/>
</dbReference>
<dbReference type="Pfam" id="PF13432">
    <property type="entry name" value="TPR_16"/>
    <property type="match status" value="1"/>
</dbReference>
<dbReference type="InterPro" id="IPR019734">
    <property type="entry name" value="TPR_rpt"/>
</dbReference>
<proteinExistence type="predicted"/>
<accession>A0A8J1XUK8</accession>
<dbReference type="AlphaFoldDB" id="A0A8J1XUK8"/>
<name>A0A8J1XUK8_OWEFU</name>
<dbReference type="InterPro" id="IPR016024">
    <property type="entry name" value="ARM-type_fold"/>
</dbReference>
<dbReference type="Gene3D" id="1.25.10.10">
    <property type="entry name" value="Leucine-rich Repeat Variant"/>
    <property type="match status" value="2"/>
</dbReference>
<dbReference type="SUPFAM" id="SSF48452">
    <property type="entry name" value="TPR-like"/>
    <property type="match status" value="1"/>
</dbReference>
<evidence type="ECO:0000313" key="1">
    <source>
        <dbReference type="EMBL" id="CAH1796467.1"/>
    </source>
</evidence>
<dbReference type="PANTHER" id="PTHR46540:SF1">
    <property type="entry name" value="TETRATRICOPEPTIDE REPEAT PROTEIN 12"/>
    <property type="match status" value="1"/>
</dbReference>